<gene>
    <name evidence="1" type="ORF">J3359_01010</name>
</gene>
<keyword evidence="2" id="KW-1185">Reference proteome</keyword>
<evidence type="ECO:0000313" key="2">
    <source>
        <dbReference type="Proteomes" id="UP000663920"/>
    </source>
</evidence>
<accession>A0A975CQA0</accession>
<dbReference type="KEGG" id="pcea:J3359_01010"/>
<name>A0A975CQA0_9FLAO</name>
<dbReference type="AlphaFoldDB" id="A0A975CQA0"/>
<organism evidence="1 2">
    <name type="scientific">Polaribacter cellanae</name>
    <dbReference type="NCBI Taxonomy" id="2818493"/>
    <lineage>
        <taxon>Bacteria</taxon>
        <taxon>Pseudomonadati</taxon>
        <taxon>Bacteroidota</taxon>
        <taxon>Flavobacteriia</taxon>
        <taxon>Flavobacteriales</taxon>
        <taxon>Flavobacteriaceae</taxon>
    </lineage>
</organism>
<dbReference type="EMBL" id="CP071869">
    <property type="protein sequence ID" value="QTE22884.1"/>
    <property type="molecule type" value="Genomic_DNA"/>
</dbReference>
<sequence length="109" mass="13131">MNRVSVIYEYDAIIEKLADDIKNSDFKVQYFLKLLNLKSSFFYKKIREKRFTSEELKLISKDLYPDEFQDYKEELIDKLIEKSKQEIKEGKVSNFEDILQESKIKYGIL</sequence>
<protein>
    <submittedName>
        <fullName evidence="1">Uncharacterized protein</fullName>
    </submittedName>
</protein>
<proteinExistence type="predicted"/>
<reference evidence="1 2" key="1">
    <citation type="submission" date="2021-03" db="EMBL/GenBank/DDBJ databases">
        <title>Complete genome of Polaribacter_sp.SM13.</title>
        <authorList>
            <person name="Jeong S.W."/>
            <person name="Bae J.W."/>
        </authorList>
    </citation>
    <scope>NUCLEOTIDE SEQUENCE [LARGE SCALE GENOMIC DNA]</scope>
    <source>
        <strain evidence="1 2">SM13</strain>
    </source>
</reference>
<evidence type="ECO:0000313" key="1">
    <source>
        <dbReference type="EMBL" id="QTE22884.1"/>
    </source>
</evidence>
<dbReference type="Proteomes" id="UP000663920">
    <property type="component" value="Chromosome"/>
</dbReference>
<dbReference type="RefSeq" id="WP_208078880.1">
    <property type="nucleotide sequence ID" value="NZ_CP071869.1"/>
</dbReference>